<dbReference type="PANTHER" id="PTHR23317:SF65">
    <property type="entry name" value="DEDICATOR OF CYTOKINESIS PROTEIN 6"/>
    <property type="match status" value="1"/>
</dbReference>
<dbReference type="InterPro" id="IPR026791">
    <property type="entry name" value="DOCK"/>
</dbReference>
<dbReference type="PANTHER" id="PTHR23317">
    <property type="entry name" value="DEDICATOR OF CYTOKINESIS DOCK"/>
    <property type="match status" value="1"/>
</dbReference>
<dbReference type="GO" id="GO:0007264">
    <property type="term" value="P:small GTPase-mediated signal transduction"/>
    <property type="evidence" value="ECO:0007669"/>
    <property type="project" value="InterPro"/>
</dbReference>
<dbReference type="FunFam" id="1.25.40.410:FF:000002">
    <property type="entry name" value="Dedicator of cytokinesis protein 7"/>
    <property type="match status" value="1"/>
</dbReference>
<dbReference type="Pfam" id="PF06920">
    <property type="entry name" value="DHR-2_Lobe_A"/>
    <property type="match status" value="1"/>
</dbReference>
<evidence type="ECO:0000313" key="3">
    <source>
        <dbReference type="Proteomes" id="UP000299084"/>
    </source>
</evidence>
<accession>A0A5N4CKF5</accession>
<dbReference type="GO" id="GO:0005829">
    <property type="term" value="C:cytosol"/>
    <property type="evidence" value="ECO:0007669"/>
    <property type="project" value="TreeGrafter"/>
</dbReference>
<dbReference type="InterPro" id="IPR043161">
    <property type="entry name" value="DOCK_C_lobe_A"/>
</dbReference>
<dbReference type="Gene3D" id="1.25.40.410">
    <property type="match status" value="1"/>
</dbReference>
<dbReference type="Proteomes" id="UP000299084">
    <property type="component" value="Unassembled WGS sequence"/>
</dbReference>
<organism evidence="2 3">
    <name type="scientific">Camelus dromedarius</name>
    <name type="common">Dromedary</name>
    <name type="synonym">Arabian camel</name>
    <dbReference type="NCBI Taxonomy" id="9838"/>
    <lineage>
        <taxon>Eukaryota</taxon>
        <taxon>Metazoa</taxon>
        <taxon>Chordata</taxon>
        <taxon>Craniata</taxon>
        <taxon>Vertebrata</taxon>
        <taxon>Euteleostomi</taxon>
        <taxon>Mammalia</taxon>
        <taxon>Eutheria</taxon>
        <taxon>Laurasiatheria</taxon>
        <taxon>Artiodactyla</taxon>
        <taxon>Tylopoda</taxon>
        <taxon>Camelidae</taxon>
        <taxon>Camelus</taxon>
    </lineage>
</organism>
<name>A0A5N4CKF5_CAMDR</name>
<dbReference type="AlphaFoldDB" id="A0A5N4CKF5"/>
<evidence type="ECO:0000313" key="2">
    <source>
        <dbReference type="EMBL" id="KAB1259405.1"/>
    </source>
</evidence>
<keyword evidence="3" id="KW-1185">Reference proteome</keyword>
<sequence>MFNLHMILTDTVKMKEHQEDPEMLIDLMYRIARGYQGSPDLRLTWLQNMAGKHAELGNHAEAAQCMVHAAALVAEYLALLEDSRHLPVGCVSFQNISSNVLEESAISDDILSPDEEGFCSGKHFTELGLVGLLEQAAAYFTMRRPQRMSEGLSGKAGAPFGADVVKVGFLEEVMEDGTLETG</sequence>
<protein>
    <submittedName>
        <fullName evidence="2">Dedicator of cytokinesis protein 6</fullName>
    </submittedName>
</protein>
<dbReference type="EMBL" id="JWIN03000022">
    <property type="protein sequence ID" value="KAB1259405.1"/>
    <property type="molecule type" value="Genomic_DNA"/>
</dbReference>
<dbReference type="InterPro" id="IPR046769">
    <property type="entry name" value="DOCKER_Lobe_A"/>
</dbReference>
<dbReference type="GO" id="GO:0005085">
    <property type="term" value="F:guanyl-nucleotide exchange factor activity"/>
    <property type="evidence" value="ECO:0007669"/>
    <property type="project" value="InterPro"/>
</dbReference>
<evidence type="ECO:0000259" key="1">
    <source>
        <dbReference type="Pfam" id="PF06920"/>
    </source>
</evidence>
<comment type="caution">
    <text evidence="2">The sequence shown here is derived from an EMBL/GenBank/DDBJ whole genome shotgun (WGS) entry which is preliminary data.</text>
</comment>
<reference evidence="2 3" key="1">
    <citation type="journal article" date="2019" name="Mol. Ecol. Resour.">
        <title>Improving Illumina assemblies with Hi-C and long reads: an example with the North African dromedary.</title>
        <authorList>
            <person name="Elbers J.P."/>
            <person name="Rogers M.F."/>
            <person name="Perelman P.L."/>
            <person name="Proskuryakova A.A."/>
            <person name="Serdyukova N.A."/>
            <person name="Johnson W.E."/>
            <person name="Horin P."/>
            <person name="Corander J."/>
            <person name="Murphy D."/>
            <person name="Burger P.A."/>
        </authorList>
    </citation>
    <scope>NUCLEOTIDE SEQUENCE [LARGE SCALE GENOMIC DNA]</scope>
    <source>
        <strain evidence="2">Drom800</strain>
        <tissue evidence="2">Blood</tissue>
    </source>
</reference>
<proteinExistence type="predicted"/>
<gene>
    <name evidence="2" type="ORF">Cadr_000025341</name>
</gene>
<feature type="domain" description="DOCKER Lobe A" evidence="1">
    <location>
        <begin position="26"/>
        <end position="142"/>
    </location>
</feature>